<name>A0A9Q1JGQ0_9CARY</name>
<dbReference type="EMBL" id="JAKOGI010002620">
    <property type="protein sequence ID" value="KAJ8421639.1"/>
    <property type="molecule type" value="Genomic_DNA"/>
</dbReference>
<dbReference type="InterPro" id="IPR058594">
    <property type="entry name" value="PB1-like_dom_pln"/>
</dbReference>
<evidence type="ECO:0000313" key="4">
    <source>
        <dbReference type="Proteomes" id="UP001153076"/>
    </source>
</evidence>
<protein>
    <recommendedName>
        <fullName evidence="2">PB1-like domain-containing protein</fullName>
    </recommendedName>
</protein>
<dbReference type="Pfam" id="PF26130">
    <property type="entry name" value="PB1-like"/>
    <property type="match status" value="1"/>
</dbReference>
<evidence type="ECO:0000313" key="3">
    <source>
        <dbReference type="EMBL" id="KAJ8421639.1"/>
    </source>
</evidence>
<gene>
    <name evidence="3" type="ORF">Cgig2_000616</name>
</gene>
<feature type="domain" description="PB1-like" evidence="2">
    <location>
        <begin position="1"/>
        <end position="86"/>
    </location>
</feature>
<evidence type="ECO:0000256" key="1">
    <source>
        <dbReference type="SAM" id="MobiDB-lite"/>
    </source>
</evidence>
<evidence type="ECO:0000259" key="2">
    <source>
        <dbReference type="Pfam" id="PF26130"/>
    </source>
</evidence>
<organism evidence="3 4">
    <name type="scientific">Carnegiea gigantea</name>
    <dbReference type="NCBI Taxonomy" id="171969"/>
    <lineage>
        <taxon>Eukaryota</taxon>
        <taxon>Viridiplantae</taxon>
        <taxon>Streptophyta</taxon>
        <taxon>Embryophyta</taxon>
        <taxon>Tracheophyta</taxon>
        <taxon>Spermatophyta</taxon>
        <taxon>Magnoliopsida</taxon>
        <taxon>eudicotyledons</taxon>
        <taxon>Gunneridae</taxon>
        <taxon>Pentapetalae</taxon>
        <taxon>Caryophyllales</taxon>
        <taxon>Cactineae</taxon>
        <taxon>Cactaceae</taxon>
        <taxon>Cactoideae</taxon>
        <taxon>Echinocereeae</taxon>
        <taxon>Carnegiea</taxon>
    </lineage>
</organism>
<proteinExistence type="predicted"/>
<keyword evidence="4" id="KW-1185">Reference proteome</keyword>
<dbReference type="AlphaFoldDB" id="A0A9Q1JGQ0"/>
<feature type="compositionally biased region" description="Polar residues" evidence="1">
    <location>
        <begin position="165"/>
        <end position="177"/>
    </location>
</feature>
<feature type="region of interest" description="Disordered" evidence="1">
    <location>
        <begin position="165"/>
        <end position="193"/>
    </location>
</feature>
<sequence>MSKKIVLHVYHGGGFQRMPHLVYCEGNISGFECDAKKLSIDSIRDNIVALGYSKRNIKALYLRKPNFSFDESLVAINSDTVYVCLYVEHNDDTKSDSNDSDAMVDNDFNEHGSYVDDEEAARIIKEKQKMDKDHRADLEALRDEGLEFISGGNVFYDTDMFETNYQDSDYANSPPSSETDEDGNDERRKGVDGGHLLANQNQAFNLSPDVQALVQKALAAILGDYSEQFGMIRAYATELHQKNIEKEKNQSWWWKASPGGNDMYDVKRGSEGFVVDILNKTCTCGA</sequence>
<reference evidence="3" key="1">
    <citation type="submission" date="2022-04" db="EMBL/GenBank/DDBJ databases">
        <title>Carnegiea gigantea Genome sequencing and assembly v2.</title>
        <authorList>
            <person name="Copetti D."/>
            <person name="Sanderson M.J."/>
            <person name="Burquez A."/>
            <person name="Wojciechowski M.F."/>
        </authorList>
    </citation>
    <scope>NUCLEOTIDE SEQUENCE</scope>
    <source>
        <strain evidence="3">SGP5-SGP5p</strain>
        <tissue evidence="3">Aerial part</tissue>
    </source>
</reference>
<dbReference type="Proteomes" id="UP001153076">
    <property type="component" value="Unassembled WGS sequence"/>
</dbReference>
<accession>A0A9Q1JGQ0</accession>
<comment type="caution">
    <text evidence="3">The sequence shown here is derived from an EMBL/GenBank/DDBJ whole genome shotgun (WGS) entry which is preliminary data.</text>
</comment>